<name>A0AAE9BY75_9CAUD</name>
<dbReference type="EMBL" id="MZ334521">
    <property type="protein sequence ID" value="UBF22599.1"/>
    <property type="molecule type" value="Genomic_DNA"/>
</dbReference>
<evidence type="ECO:0000313" key="2">
    <source>
        <dbReference type="Proteomes" id="UP000827232"/>
    </source>
</evidence>
<proteinExistence type="predicted"/>
<keyword evidence="2" id="KW-1185">Reference proteome</keyword>
<accession>A0AAE9BY75</accession>
<organism evidence="1 2">
    <name type="scientific">Halorubrum tailed virus 25</name>
    <dbReference type="NCBI Taxonomy" id="2878006"/>
    <lineage>
        <taxon>Viruses</taxon>
        <taxon>Duplodnaviria</taxon>
        <taxon>Heunggongvirae</taxon>
        <taxon>Uroviricota</taxon>
        <taxon>Caudoviricetes</taxon>
        <taxon>Thumleimavirales</taxon>
        <taxon>Hafunaviridae</taxon>
        <taxon>Laminvirus</taxon>
        <taxon>Laminvirus thailandense</taxon>
        <taxon>Laminvirus HRTV25</taxon>
    </lineage>
</organism>
<reference evidence="1" key="1">
    <citation type="submission" date="2021-05" db="EMBL/GenBank/DDBJ databases">
        <title>Diversity, taxonomy and evolution of archaeal viruses of the class Caudoviricetes.</title>
        <authorList>
            <person name="Liu Y."/>
            <person name="Demina T.A."/>
            <person name="Roux S."/>
            <person name="Aiewsakun P."/>
            <person name="Kazlauskas D."/>
            <person name="Simmonds P."/>
            <person name="Prangishvili D."/>
            <person name="Oksanen H.M."/>
            <person name="Krupovic M."/>
        </authorList>
    </citation>
    <scope>NUCLEOTIDE SEQUENCE</scope>
    <source>
        <strain evidence="1">HRTV-25/14</strain>
    </source>
</reference>
<protein>
    <submittedName>
        <fullName evidence="1">SPP1 gp16-like head completion protein</fullName>
    </submittedName>
</protein>
<evidence type="ECO:0000313" key="1">
    <source>
        <dbReference type="EMBL" id="UBF22599.1"/>
    </source>
</evidence>
<sequence length="119" mass="13504">MILPARETAAKIAISRFGLEASIFQPLDTDGVANGYGKKREDEWEQISTESVVRVYERGAPRQSRAEGGRYRMESPVLLFMRDSEIEEGYRVSYESALYEVDSLTFYPSHIEAETTSVN</sequence>
<dbReference type="Proteomes" id="UP000827232">
    <property type="component" value="Segment"/>
</dbReference>
<gene>
    <name evidence="1" type="ORF">HRTV-25_gp18</name>
</gene>